<evidence type="ECO:0000313" key="2">
    <source>
        <dbReference type="Proteomes" id="UP001323798"/>
    </source>
</evidence>
<accession>A0ABZ0SJ05</accession>
<proteinExistence type="predicted"/>
<gene>
    <name evidence="1" type="ORF">SM116_16570</name>
</gene>
<evidence type="ECO:0000313" key="1">
    <source>
        <dbReference type="EMBL" id="WPR89354.1"/>
    </source>
</evidence>
<name>A0ABZ0SJ05_9MICO</name>
<dbReference type="Proteomes" id="UP001323798">
    <property type="component" value="Chromosome"/>
</dbReference>
<reference evidence="1 2" key="1">
    <citation type="submission" date="2023-11" db="EMBL/GenBank/DDBJ databases">
        <title>Genome sequence of Microbacterium rhizosphaerae KACC 19337.</title>
        <authorList>
            <person name="Choi H."/>
            <person name="Kim S."/>
            <person name="Kim Y."/>
            <person name="Kwon S.-W."/>
            <person name="Heo J."/>
        </authorList>
    </citation>
    <scope>NUCLEOTIDE SEQUENCE [LARGE SCALE GENOMIC DNA]</scope>
    <source>
        <strain evidence="1 2">KACC 19337</strain>
    </source>
</reference>
<protein>
    <submittedName>
        <fullName evidence="1">Uncharacterized protein</fullName>
    </submittedName>
</protein>
<organism evidence="1 2">
    <name type="scientific">Microbacterium rhizosphaerae</name>
    <dbReference type="NCBI Taxonomy" id="1678237"/>
    <lineage>
        <taxon>Bacteria</taxon>
        <taxon>Bacillati</taxon>
        <taxon>Actinomycetota</taxon>
        <taxon>Actinomycetes</taxon>
        <taxon>Micrococcales</taxon>
        <taxon>Microbacteriaceae</taxon>
        <taxon>Microbacterium</taxon>
    </lineage>
</organism>
<keyword evidence="2" id="KW-1185">Reference proteome</keyword>
<dbReference type="EMBL" id="CP139368">
    <property type="protein sequence ID" value="WPR89354.1"/>
    <property type="molecule type" value="Genomic_DNA"/>
</dbReference>
<sequence length="142" mass="15003">MKIDCSTITAEGIKYAKKNNLNICGVLSKGKSNTSVTPYNTVYDTCGSASISMSSSGYGNAHIWWHLHSTTGWILQYNLTVHYQGTAAAGNVGFSGVPVNIDAGDYTNPHTGSGYASAFLSGTAETVLYDCYIENPTTGATI</sequence>
<dbReference type="RefSeq" id="WP_320942070.1">
    <property type="nucleotide sequence ID" value="NZ_CP139368.1"/>
</dbReference>